<dbReference type="RefSeq" id="WP_022091505.1">
    <property type="nucleotide sequence ID" value="NZ_CYXT01000013.1"/>
</dbReference>
<keyword evidence="2" id="KW-0328">Glycosyltransferase</keyword>
<dbReference type="EC" id="2.4.-.-" evidence="2"/>
<keyword evidence="2" id="KW-0808">Transferase</keyword>
<name>A0A173T8C5_ANAHA</name>
<proteinExistence type="predicted"/>
<dbReference type="Pfam" id="PF00534">
    <property type="entry name" value="Glycos_transf_1"/>
    <property type="match status" value="1"/>
</dbReference>
<dbReference type="InterPro" id="IPR050194">
    <property type="entry name" value="Glycosyltransferase_grp1"/>
</dbReference>
<dbReference type="CDD" id="cd03801">
    <property type="entry name" value="GT4_PimA-like"/>
    <property type="match status" value="1"/>
</dbReference>
<dbReference type="EMBL" id="CYXT01000013">
    <property type="protein sequence ID" value="CUM98740.1"/>
    <property type="molecule type" value="Genomic_DNA"/>
</dbReference>
<accession>A0A173T8C5</accession>
<feature type="domain" description="Glycosyl transferase family 1" evidence="1">
    <location>
        <begin position="201"/>
        <end position="375"/>
    </location>
</feature>
<keyword evidence="2" id="KW-0167">Capsid protein</keyword>
<dbReference type="GO" id="GO:0016757">
    <property type="term" value="F:glycosyltransferase activity"/>
    <property type="evidence" value="ECO:0007669"/>
    <property type="project" value="UniProtKB-KW"/>
</dbReference>
<dbReference type="SUPFAM" id="SSF53756">
    <property type="entry name" value="UDP-Glycosyltransferase/glycogen phosphorylase"/>
    <property type="match status" value="1"/>
</dbReference>
<evidence type="ECO:0000313" key="3">
    <source>
        <dbReference type="Proteomes" id="UP000095598"/>
    </source>
</evidence>
<sequence length="402" mass="46439">MEKKNICIITQCSLPIPTTKGGAVETLVEYILMENERMDKYHFTVISVEDDQAKQQSKQFKNVEFIYVNQSNKLLNRLVFQMYRVLKHMNIYIPFSLEFKKCLKVLKNIKNQDMFIFEAGPTTQLPALSKIIPKDKLLVHIHWDGMGNKRKDKCFSYLIPVSNYIGEQWRKNTGCSKQKIKPLYNCVNIERFDKIITEQEKKELKKKLGIPEQNRVILFTGRIVEEKGVRELLQAFQQVQYDDVTLLIIGSANFGSKTNTPYEKEVAKIIEASPRQIIFTGFVHQTKLYKYYNIADIAVMPSLFQDPAPLVCIETQATGTPLIATRVGGIPEYVTKDSALLIDKDKNLVNNLADKINYLLKNPKIMETMGKEAKQNAKSHNTKMYYKRFCELIDGILTERKN</sequence>
<dbReference type="AlphaFoldDB" id="A0A173T8C5"/>
<evidence type="ECO:0000313" key="2">
    <source>
        <dbReference type="EMBL" id="CUM98740.1"/>
    </source>
</evidence>
<organism evidence="2 3">
    <name type="scientific">Anaerostipes hadrus</name>
    <dbReference type="NCBI Taxonomy" id="649756"/>
    <lineage>
        <taxon>Bacteria</taxon>
        <taxon>Bacillati</taxon>
        <taxon>Bacillota</taxon>
        <taxon>Clostridia</taxon>
        <taxon>Lachnospirales</taxon>
        <taxon>Lachnospiraceae</taxon>
        <taxon>Anaerostipes</taxon>
    </lineage>
</organism>
<evidence type="ECO:0000259" key="1">
    <source>
        <dbReference type="Pfam" id="PF00534"/>
    </source>
</evidence>
<gene>
    <name evidence="2" type="primary">cotSA</name>
    <name evidence="2" type="ORF">ERS852425_01881</name>
</gene>
<dbReference type="PANTHER" id="PTHR45947">
    <property type="entry name" value="SULFOQUINOVOSYL TRANSFERASE SQD2"/>
    <property type="match status" value="1"/>
</dbReference>
<dbReference type="Gene3D" id="3.40.50.2000">
    <property type="entry name" value="Glycogen Phosphorylase B"/>
    <property type="match status" value="2"/>
</dbReference>
<protein>
    <submittedName>
        <fullName evidence="2">Spore coat protein SA</fullName>
        <ecNumber evidence="2">2.4.-.-</ecNumber>
    </submittedName>
</protein>
<dbReference type="InterPro" id="IPR001296">
    <property type="entry name" value="Glyco_trans_1"/>
</dbReference>
<dbReference type="PANTHER" id="PTHR45947:SF3">
    <property type="entry name" value="SULFOQUINOVOSYL TRANSFERASE SQD2"/>
    <property type="match status" value="1"/>
</dbReference>
<reference evidence="2 3" key="1">
    <citation type="submission" date="2015-09" db="EMBL/GenBank/DDBJ databases">
        <authorList>
            <consortium name="Pathogen Informatics"/>
        </authorList>
    </citation>
    <scope>NUCLEOTIDE SEQUENCE [LARGE SCALE GENOMIC DNA]</scope>
    <source>
        <strain evidence="2 3">2789STDY5608868</strain>
    </source>
</reference>
<dbReference type="Proteomes" id="UP000095598">
    <property type="component" value="Unassembled WGS sequence"/>
</dbReference>
<keyword evidence="2" id="KW-0946">Virion</keyword>